<evidence type="ECO:0000259" key="2">
    <source>
        <dbReference type="Pfam" id="PF12696"/>
    </source>
</evidence>
<evidence type="ECO:0000256" key="1">
    <source>
        <dbReference type="SAM" id="Phobius"/>
    </source>
</evidence>
<proteinExistence type="predicted"/>
<organism evidence="3 4">
    <name type="scientific">Hyphococcus luteus</name>
    <dbReference type="NCBI Taxonomy" id="2058213"/>
    <lineage>
        <taxon>Bacteria</taxon>
        <taxon>Pseudomonadati</taxon>
        <taxon>Pseudomonadota</taxon>
        <taxon>Alphaproteobacteria</taxon>
        <taxon>Parvularculales</taxon>
        <taxon>Parvularculaceae</taxon>
        <taxon>Hyphococcus</taxon>
    </lineage>
</organism>
<dbReference type="InterPro" id="IPR032689">
    <property type="entry name" value="TraG-D_C"/>
</dbReference>
<dbReference type="InterPro" id="IPR022503">
    <property type="entry name" value="Conj_coupling_TraG/TraD_PFGI-1"/>
</dbReference>
<reference evidence="3 4" key="1">
    <citation type="submission" date="2017-12" db="EMBL/GenBank/DDBJ databases">
        <authorList>
            <person name="Hurst M.R.H."/>
        </authorList>
    </citation>
    <scope>NUCLEOTIDE SEQUENCE [LARGE SCALE GENOMIC DNA]</scope>
    <source>
        <strain evidence="3 4">SY-3-19</strain>
    </source>
</reference>
<evidence type="ECO:0000313" key="4">
    <source>
        <dbReference type="Proteomes" id="UP000239504"/>
    </source>
</evidence>
<dbReference type="OrthoDB" id="7817736at2"/>
<feature type="domain" description="TraD/TraG TraM recognition site" evidence="2">
    <location>
        <begin position="506"/>
        <end position="635"/>
    </location>
</feature>
<evidence type="ECO:0000313" key="3">
    <source>
        <dbReference type="EMBL" id="PQA85916.1"/>
    </source>
</evidence>
<feature type="transmembrane region" description="Helical" evidence="1">
    <location>
        <begin position="17"/>
        <end position="36"/>
    </location>
</feature>
<dbReference type="EMBL" id="PJCH01000016">
    <property type="protein sequence ID" value="PQA85916.1"/>
    <property type="molecule type" value="Genomic_DNA"/>
</dbReference>
<dbReference type="NCBIfam" id="TIGR03754">
    <property type="entry name" value="conj_TOL_TraD"/>
    <property type="match status" value="1"/>
</dbReference>
<dbReference type="Proteomes" id="UP000239504">
    <property type="component" value="Unassembled WGS sequence"/>
</dbReference>
<dbReference type="InterPro" id="IPR027417">
    <property type="entry name" value="P-loop_NTPase"/>
</dbReference>
<keyword evidence="4" id="KW-1185">Reference proteome</keyword>
<keyword evidence="1" id="KW-0472">Membrane</keyword>
<dbReference type="NCBIfam" id="TIGR03743">
    <property type="entry name" value="SXT_TraD"/>
    <property type="match status" value="1"/>
</dbReference>
<dbReference type="AlphaFoldDB" id="A0A2S7K0B5"/>
<dbReference type="Pfam" id="PF12696">
    <property type="entry name" value="TraG-D_C"/>
    <property type="match status" value="1"/>
</dbReference>
<dbReference type="RefSeq" id="WP_104831969.1">
    <property type="nucleotide sequence ID" value="NZ_PJCH01000016.1"/>
</dbReference>
<dbReference type="Gene3D" id="3.40.50.300">
    <property type="entry name" value="P-loop containing nucleotide triphosphate hydrolases"/>
    <property type="match status" value="2"/>
</dbReference>
<dbReference type="InterPro" id="IPR022458">
    <property type="entry name" value="Conjugative_coupling_TraG/TraD"/>
</dbReference>
<keyword evidence="1" id="KW-1133">Transmembrane helix</keyword>
<dbReference type="PANTHER" id="PTHR30121">
    <property type="entry name" value="UNCHARACTERIZED PROTEIN YJGR-RELATED"/>
    <property type="match status" value="1"/>
</dbReference>
<dbReference type="PANTHER" id="PTHR30121:SF6">
    <property type="entry name" value="SLR6007 PROTEIN"/>
    <property type="match status" value="1"/>
</dbReference>
<comment type="caution">
    <text evidence="3">The sequence shown here is derived from an EMBL/GenBank/DDBJ whole genome shotgun (WGS) entry which is preliminary data.</text>
</comment>
<name>A0A2S7K0B5_9PROT</name>
<dbReference type="SUPFAM" id="SSF52540">
    <property type="entry name" value="P-loop containing nucleoside triphosphate hydrolases"/>
    <property type="match status" value="1"/>
</dbReference>
<gene>
    <name evidence="3" type="primary">traD</name>
    <name evidence="3" type="ORF">CW354_20165</name>
</gene>
<keyword evidence="1" id="KW-0812">Transmembrane</keyword>
<protein>
    <submittedName>
        <fullName evidence="3">Conjugative coupling factor TraD, PFGI-1 class</fullName>
    </submittedName>
</protein>
<dbReference type="InterPro" id="IPR051162">
    <property type="entry name" value="T4SS_component"/>
</dbReference>
<dbReference type="CDD" id="cd01127">
    <property type="entry name" value="TrwB_TraG_TraD_VirD4"/>
    <property type="match status" value="1"/>
</dbReference>
<sequence>MSDKYQVEALLRPPVELWSALISFCVAAVAAIAPGLTLMPPKVAYGASAAILLLVTIPRLREGWRIVTYHRHLKRLPRYALPADRIPVSNRKLFLGRGFQWEQKHTQRLRDTLRPEAQAYVRPGPLYRWARKAEVAWEHAPSLSLIAGFLSRDAWWNPLRPLPPVGGNPAIHAIEPREQSAFMDLRERVGHTLVLGTTRVGKTRLAETLITQDIRRGDVVITFDPKGDADLLKRMYAEAVAAGREERFYLFHLGFPAQSARYNAIGSFSRITEVATRIAGQLPNEGNAAAFREFAWRFTNIIARALVALGRRPDYKQIRQYINNIEGLFIEYANVYLREHGEAGWSQAIETIRNNIDERHLPFAMKGRNHEAIALFKYTAKKNDYDPVLDGLKSAWQYDRTYFDKIVSSLGPLMEKLTSGQVAELLSPDYCNLNDDRPILDWRQVIREKGIVYVGLDALSDFTVSSAVGNSMFADLVSVAGEIYKHGIEDGLATSDSAAVKVKQPINIHADEFNELIGDEFIPLVNKAGGAGVQVTAYTQTWSDIEARVRSRAKAGQITGNFNTLIMLRVKEQATAELLTNQLSEVEIQQMMSVSGVNDSSAPDSSSHFTSRNEDRVTTMRVPMVTPSQLIQLPKGQAFALLEGGTLWKLRLPLPVEPRNESLPDGVEGIAEAMRERYVTNDLWFRTEEPWWRRAASIANAGGAPVNITEEDAALDVAVDEIATPSPPVGFLEAANAASED</sequence>
<accession>A0A2S7K0B5</accession>